<accession>A0A6G1HLB9</accession>
<dbReference type="Proteomes" id="UP000799640">
    <property type="component" value="Unassembled WGS sequence"/>
</dbReference>
<proteinExistence type="predicted"/>
<organism evidence="1 2">
    <name type="scientific">Trichodelitschia bisporula</name>
    <dbReference type="NCBI Taxonomy" id="703511"/>
    <lineage>
        <taxon>Eukaryota</taxon>
        <taxon>Fungi</taxon>
        <taxon>Dikarya</taxon>
        <taxon>Ascomycota</taxon>
        <taxon>Pezizomycotina</taxon>
        <taxon>Dothideomycetes</taxon>
        <taxon>Dothideomycetes incertae sedis</taxon>
        <taxon>Phaeotrichales</taxon>
        <taxon>Phaeotrichaceae</taxon>
        <taxon>Trichodelitschia</taxon>
    </lineage>
</organism>
<evidence type="ECO:0000313" key="2">
    <source>
        <dbReference type="Proteomes" id="UP000799640"/>
    </source>
</evidence>
<gene>
    <name evidence="1" type="ORF">EJ06DRAFT_584814</name>
</gene>
<keyword evidence="2" id="KW-1185">Reference proteome</keyword>
<evidence type="ECO:0000313" key="1">
    <source>
        <dbReference type="EMBL" id="KAF2396810.1"/>
    </source>
</evidence>
<dbReference type="EMBL" id="ML996705">
    <property type="protein sequence ID" value="KAF2396810.1"/>
    <property type="molecule type" value="Genomic_DNA"/>
</dbReference>
<reference evidence="1" key="1">
    <citation type="journal article" date="2020" name="Stud. Mycol.">
        <title>101 Dothideomycetes genomes: a test case for predicting lifestyles and emergence of pathogens.</title>
        <authorList>
            <person name="Haridas S."/>
            <person name="Albert R."/>
            <person name="Binder M."/>
            <person name="Bloem J."/>
            <person name="Labutti K."/>
            <person name="Salamov A."/>
            <person name="Andreopoulos B."/>
            <person name="Baker S."/>
            <person name="Barry K."/>
            <person name="Bills G."/>
            <person name="Bluhm B."/>
            <person name="Cannon C."/>
            <person name="Castanera R."/>
            <person name="Culley D."/>
            <person name="Daum C."/>
            <person name="Ezra D."/>
            <person name="Gonzalez J."/>
            <person name="Henrissat B."/>
            <person name="Kuo A."/>
            <person name="Liang C."/>
            <person name="Lipzen A."/>
            <person name="Lutzoni F."/>
            <person name="Magnuson J."/>
            <person name="Mondo S."/>
            <person name="Nolan M."/>
            <person name="Ohm R."/>
            <person name="Pangilinan J."/>
            <person name="Park H.-J."/>
            <person name="Ramirez L."/>
            <person name="Alfaro M."/>
            <person name="Sun H."/>
            <person name="Tritt A."/>
            <person name="Yoshinaga Y."/>
            <person name="Zwiers L.-H."/>
            <person name="Turgeon B."/>
            <person name="Goodwin S."/>
            <person name="Spatafora J."/>
            <person name="Crous P."/>
            <person name="Grigoriev I."/>
        </authorList>
    </citation>
    <scope>NUCLEOTIDE SEQUENCE</scope>
    <source>
        <strain evidence="1">CBS 262.69</strain>
    </source>
</reference>
<protein>
    <submittedName>
        <fullName evidence="1">Uncharacterized protein</fullName>
    </submittedName>
</protein>
<dbReference type="AlphaFoldDB" id="A0A6G1HLB9"/>
<name>A0A6G1HLB9_9PEZI</name>
<sequence>MEANDYAGSIESLDKAVENLKSFLAKIRPQVVRKEKFMNSITAVSAKNLPWTVGQLRIMAQHMTLRRLKSEMADSLKTTRVLLWVYEDELVDNIALKNIETAEAARTDTIHTPAAIFTTMGACNSVESPQKSIENLETRIAEQRAELVAFQIEMLDISREAAAGKPPTVKMVEARKYMADLNYKIWQARMFIKLRKKQLEGRLRNREGDAVEAAQQHARVMAASNEINDLEDMLTGLRI</sequence>